<dbReference type="InterPro" id="IPR046497">
    <property type="entry name" value="DUF6590"/>
</dbReference>
<dbReference type="EMBL" id="JAKJXO020000020">
    <property type="protein sequence ID" value="KAL1592618.1"/>
    <property type="molecule type" value="Genomic_DNA"/>
</dbReference>
<protein>
    <recommendedName>
        <fullName evidence="1">DUF6590 domain-containing protein</fullName>
    </recommendedName>
</protein>
<dbReference type="Pfam" id="PF20233">
    <property type="entry name" value="DUF6590"/>
    <property type="match status" value="2"/>
</dbReference>
<comment type="caution">
    <text evidence="2">The sequence shown here is derived from an EMBL/GenBank/DDBJ whole genome shotgun (WGS) entry which is preliminary data.</text>
</comment>
<proteinExistence type="predicted"/>
<feature type="domain" description="DUF6590" evidence="1">
    <location>
        <begin position="2"/>
        <end position="68"/>
    </location>
</feature>
<name>A0ABR3QKM2_9PLEO</name>
<dbReference type="PANTHER" id="PTHR35391">
    <property type="entry name" value="C2H2-TYPE DOMAIN-CONTAINING PROTEIN-RELATED"/>
    <property type="match status" value="1"/>
</dbReference>
<evidence type="ECO:0000313" key="3">
    <source>
        <dbReference type="Proteomes" id="UP001521785"/>
    </source>
</evidence>
<gene>
    <name evidence="2" type="ORF">SLS60_011034</name>
</gene>
<evidence type="ECO:0000313" key="2">
    <source>
        <dbReference type="EMBL" id="KAL1592618.1"/>
    </source>
</evidence>
<evidence type="ECO:0000259" key="1">
    <source>
        <dbReference type="Pfam" id="PF20233"/>
    </source>
</evidence>
<organism evidence="2 3">
    <name type="scientific">Paraconiothyrium brasiliense</name>
    <dbReference type="NCBI Taxonomy" id="300254"/>
    <lineage>
        <taxon>Eukaryota</taxon>
        <taxon>Fungi</taxon>
        <taxon>Dikarya</taxon>
        <taxon>Ascomycota</taxon>
        <taxon>Pezizomycotina</taxon>
        <taxon>Dothideomycetes</taxon>
        <taxon>Pleosporomycetidae</taxon>
        <taxon>Pleosporales</taxon>
        <taxon>Massarineae</taxon>
        <taxon>Didymosphaeriaceae</taxon>
        <taxon>Paraconiothyrium</taxon>
    </lineage>
</organism>
<sequence length="215" mass="23600">MRGQKPQLLPGEYEAGLTKRPIRIDPADSSITLELASRLHYAKAYPIEMNVKVNDIGNVAPEDLQALMMYYQEENALQTHPYSSSGFSPAVNPKGFFKKGRVFTTLDAQTFAVVRPQNGYSLCLAIDGPGTLDSDASAGGHAAVVPLGQQPPDDLVAKPIYIKVEDQSAAGSLDAMARVNFSQVHQINENVQMRNLGRVVPESIHQMEQYLNWTN</sequence>
<reference evidence="2 3" key="1">
    <citation type="submission" date="2024-02" db="EMBL/GenBank/DDBJ databases">
        <title>De novo assembly and annotation of 12 fungi associated with fruit tree decline syndrome in Ontario, Canada.</title>
        <authorList>
            <person name="Sulman M."/>
            <person name="Ellouze W."/>
            <person name="Ilyukhin E."/>
        </authorList>
    </citation>
    <scope>NUCLEOTIDE SEQUENCE [LARGE SCALE GENOMIC DNA]</scope>
    <source>
        <strain evidence="2 3">M42-189</strain>
    </source>
</reference>
<accession>A0ABR3QKM2</accession>
<feature type="domain" description="DUF6590" evidence="1">
    <location>
        <begin position="109"/>
        <end position="208"/>
    </location>
</feature>
<dbReference type="PANTHER" id="PTHR35391:SF5">
    <property type="entry name" value="DUF6590 DOMAIN-CONTAINING PROTEIN"/>
    <property type="match status" value="1"/>
</dbReference>
<dbReference type="Proteomes" id="UP001521785">
    <property type="component" value="Unassembled WGS sequence"/>
</dbReference>
<keyword evidence="3" id="KW-1185">Reference proteome</keyword>